<accession>A0A5J4UAX5</accession>
<feature type="non-terminal residue" evidence="1">
    <location>
        <position position="717"/>
    </location>
</feature>
<sequence length="717" mass="79056">DSGSTPTYFPINLVAGLGLSSINPNPNAYPNNIDGWNYLIVDLLANGISTSIGGFELFYSSNGLSIDSIFFANPLNMKSLGWSIDFENNELLNSAYQYGAAVHDTNTTIIVEEGGNHAIQLGNTNGDGKYWANYINYGRYLGFSVKTSNSAAFYDQFRIIEDVSLERWLKNGSLILANGLVWKGVEASDSYSDIWIDLVASGFTNTVPYYTFYFGGDTVCENVLIDNIRFAIDLIPQFISIDTWGSFEGLEIGSADGKFGSGQFWANNYGSASELVLDGENTVLKLNSGSQYHTQTKGIGEVLILSVKVIEDGELKITGDYGNLEHRYFKAGRVIGVDGQPISIISDDAWHTYAIDWQASGLDLIDIISIGADTGTFLIDNISWAFYGVDILPLYGISSEGFEGGWWSNPATLTDGKFVAVAQGDDYVVRAGLPFLADNWASVTRIALIINIAEGATNLQLEIKNGTEDSLYLRFEDLSDINGYSLSALGTGTHLVYLDLAGNTAIHAYGAYNTIGIQSTGAGFSINTFTFATDTTSLAIRELTQFVTRTLEDTCEKESFMKNGKKWFLGLFSLLFTLILFSCGNDKIEVVIGMWPESTNTQDVGMFNEWKRKFETDYPEYEIIGESFIYTPEVFRIKATSHALPTVYQTWFTEPQMIVDEGAAKDITSITKDLGWYDKMDPSLRDYLTFDDKLYGIPRDGYGLGILINLGLFYDAG</sequence>
<organism evidence="1 2">
    <name type="scientific">Streblomastix strix</name>
    <dbReference type="NCBI Taxonomy" id="222440"/>
    <lineage>
        <taxon>Eukaryota</taxon>
        <taxon>Metamonada</taxon>
        <taxon>Preaxostyla</taxon>
        <taxon>Oxymonadida</taxon>
        <taxon>Streblomastigidae</taxon>
        <taxon>Streblomastix</taxon>
    </lineage>
</organism>
<gene>
    <name evidence="1" type="ORF">EZS28_037109</name>
</gene>
<dbReference type="Gene3D" id="3.40.190.10">
    <property type="entry name" value="Periplasmic binding protein-like II"/>
    <property type="match status" value="1"/>
</dbReference>
<dbReference type="EMBL" id="SNRW01018407">
    <property type="protein sequence ID" value="KAA6367364.1"/>
    <property type="molecule type" value="Genomic_DNA"/>
</dbReference>
<comment type="caution">
    <text evidence="1">The sequence shown here is derived from an EMBL/GenBank/DDBJ whole genome shotgun (WGS) entry which is preliminary data.</text>
</comment>
<name>A0A5J4UAX5_9EUKA</name>
<dbReference type="Proteomes" id="UP000324800">
    <property type="component" value="Unassembled WGS sequence"/>
</dbReference>
<evidence type="ECO:0000313" key="2">
    <source>
        <dbReference type="Proteomes" id="UP000324800"/>
    </source>
</evidence>
<proteinExistence type="predicted"/>
<evidence type="ECO:0000313" key="1">
    <source>
        <dbReference type="EMBL" id="KAA6367364.1"/>
    </source>
</evidence>
<dbReference type="SUPFAM" id="SSF53850">
    <property type="entry name" value="Periplasmic binding protein-like II"/>
    <property type="match status" value="1"/>
</dbReference>
<reference evidence="1 2" key="1">
    <citation type="submission" date="2019-03" db="EMBL/GenBank/DDBJ databases">
        <title>Single cell metagenomics reveals metabolic interactions within the superorganism composed of flagellate Streblomastix strix and complex community of Bacteroidetes bacteria on its surface.</title>
        <authorList>
            <person name="Treitli S.C."/>
            <person name="Kolisko M."/>
            <person name="Husnik F."/>
            <person name="Keeling P."/>
            <person name="Hampl V."/>
        </authorList>
    </citation>
    <scope>NUCLEOTIDE SEQUENCE [LARGE SCALE GENOMIC DNA]</scope>
    <source>
        <strain evidence="1">ST1C</strain>
    </source>
</reference>
<dbReference type="AlphaFoldDB" id="A0A5J4UAX5"/>
<protein>
    <submittedName>
        <fullName evidence="1">Putative extracellular solute-binding protein family 1</fullName>
    </submittedName>
</protein>
<feature type="non-terminal residue" evidence="1">
    <location>
        <position position="1"/>
    </location>
</feature>